<dbReference type="InterPro" id="IPR023393">
    <property type="entry name" value="START-like_dom_sf"/>
</dbReference>
<dbReference type="Gene3D" id="3.30.530.20">
    <property type="match status" value="1"/>
</dbReference>
<dbReference type="PANTHER" id="PTHR38588:SF1">
    <property type="entry name" value="BLL0334 PROTEIN"/>
    <property type="match status" value="1"/>
</dbReference>
<dbReference type="Proteomes" id="UP000192936">
    <property type="component" value="Unassembled WGS sequence"/>
</dbReference>
<dbReference type="PANTHER" id="PTHR38588">
    <property type="entry name" value="BLL0334 PROTEIN"/>
    <property type="match status" value="1"/>
</dbReference>
<protein>
    <recommendedName>
        <fullName evidence="5">Carbon monoxide dehydrogenase subunit G</fullName>
    </recommendedName>
</protein>
<accession>A0A1X7EBW5</accession>
<dbReference type="AlphaFoldDB" id="A0A1X7EBW5"/>
<keyword evidence="2" id="KW-1133">Transmembrane helix</keyword>
<dbReference type="Pfam" id="PF06240">
    <property type="entry name" value="COXG"/>
    <property type="match status" value="1"/>
</dbReference>
<evidence type="ECO:0000256" key="1">
    <source>
        <dbReference type="SAM" id="MobiDB-lite"/>
    </source>
</evidence>
<feature type="region of interest" description="Disordered" evidence="1">
    <location>
        <begin position="168"/>
        <end position="204"/>
    </location>
</feature>
<proteinExistence type="predicted"/>
<feature type="transmembrane region" description="Helical" evidence="2">
    <location>
        <begin position="223"/>
        <end position="243"/>
    </location>
</feature>
<name>A0A1X7EBW5_9PROT</name>
<evidence type="ECO:0000313" key="3">
    <source>
        <dbReference type="EMBL" id="SMF31244.1"/>
    </source>
</evidence>
<evidence type="ECO:0008006" key="5">
    <source>
        <dbReference type="Google" id="ProtNLM"/>
    </source>
</evidence>
<dbReference type="RefSeq" id="WP_085083783.1">
    <property type="nucleotide sequence ID" value="NZ_FXAK01000002.1"/>
</dbReference>
<dbReference type="OrthoDB" id="9787428at2"/>
<evidence type="ECO:0000256" key="2">
    <source>
        <dbReference type="SAM" id="Phobius"/>
    </source>
</evidence>
<reference evidence="3 4" key="1">
    <citation type="submission" date="2017-04" db="EMBL/GenBank/DDBJ databases">
        <authorList>
            <person name="Afonso C.L."/>
            <person name="Miller P.J."/>
            <person name="Scott M.A."/>
            <person name="Spackman E."/>
            <person name="Goraichik I."/>
            <person name="Dimitrov K.M."/>
            <person name="Suarez D.L."/>
            <person name="Swayne D.E."/>
        </authorList>
    </citation>
    <scope>NUCLEOTIDE SEQUENCE [LARGE SCALE GENOMIC DNA]</scope>
    <source>
        <strain evidence="3 4">A2P</strain>
    </source>
</reference>
<dbReference type="CDD" id="cd05018">
    <property type="entry name" value="CoxG"/>
    <property type="match status" value="1"/>
</dbReference>
<feature type="compositionally biased region" description="Low complexity" evidence="1">
    <location>
        <begin position="168"/>
        <end position="197"/>
    </location>
</feature>
<organism evidence="3 4">
    <name type="scientific">Azospirillum oryzae</name>
    <dbReference type="NCBI Taxonomy" id="286727"/>
    <lineage>
        <taxon>Bacteria</taxon>
        <taxon>Pseudomonadati</taxon>
        <taxon>Pseudomonadota</taxon>
        <taxon>Alphaproteobacteria</taxon>
        <taxon>Rhodospirillales</taxon>
        <taxon>Azospirillaceae</taxon>
        <taxon>Azospirillum</taxon>
    </lineage>
</organism>
<keyword evidence="2" id="KW-0472">Membrane</keyword>
<dbReference type="InterPro" id="IPR010419">
    <property type="entry name" value="CO_DH_gsu"/>
</dbReference>
<gene>
    <name evidence="3" type="ORF">SAMN02982917_1481</name>
</gene>
<sequence>MDMSGSHRIEASRDAVWAALNDPEILRQCIPGCEEVVRQSDTEMTAKVVAKVGPVSAKFAGKVTLSDLDPPNGYTITGEGSGGAAGFGKGGATVTLADDGGATLLSYTAKAQVGGKLAQIGSRLVDATARKMAEEFFARFTQIVGPAPAETAPADTVSVAEPVAAPAATEAAPQPAARPAVYSDPAPAAAPATKPATRMAEPPPEIPLPLPVGRGKGGGTGNFYVPWAAILVVVVLFAALAWMN</sequence>
<dbReference type="SUPFAM" id="SSF55961">
    <property type="entry name" value="Bet v1-like"/>
    <property type="match status" value="1"/>
</dbReference>
<dbReference type="STRING" id="286727.SAMN02982917_1481"/>
<dbReference type="EMBL" id="FXAK01000002">
    <property type="protein sequence ID" value="SMF31244.1"/>
    <property type="molecule type" value="Genomic_DNA"/>
</dbReference>
<keyword evidence="2" id="KW-0812">Transmembrane</keyword>
<evidence type="ECO:0000313" key="4">
    <source>
        <dbReference type="Proteomes" id="UP000192936"/>
    </source>
</evidence>